<reference evidence="2 3" key="1">
    <citation type="journal article" date="2011" name="ISME J.">
        <title>Community ecology of hot spring cyanobacterial mats: predominant populations and their functional potential.</title>
        <authorList>
            <person name="Klatt C.G."/>
            <person name="Wood J.M."/>
            <person name="Rusch D.B."/>
            <person name="Bateson M.M."/>
            <person name="Hamamura N."/>
            <person name="Heidelberg J.F."/>
            <person name="Grossman A.R."/>
            <person name="Bhaya D."/>
            <person name="Cohan F.M."/>
            <person name="Kuhl M."/>
            <person name="Bryant D.A."/>
            <person name="Ward D.M."/>
        </authorList>
    </citation>
    <scope>NUCLEOTIDE SEQUENCE [LARGE SCALE GENOMIC DNA]</scope>
    <source>
        <strain evidence="2">OS</strain>
    </source>
</reference>
<dbReference type="InterPro" id="IPR003607">
    <property type="entry name" value="HD/PDEase_dom"/>
</dbReference>
<dbReference type="Proteomes" id="UP000266389">
    <property type="component" value="Unassembled WGS sequence"/>
</dbReference>
<dbReference type="InterPro" id="IPR003018">
    <property type="entry name" value="GAF"/>
</dbReference>
<dbReference type="PROSITE" id="PS51832">
    <property type="entry name" value="HD_GYP"/>
    <property type="match status" value="2"/>
</dbReference>
<dbReference type="InterPro" id="IPR006674">
    <property type="entry name" value="HD_domain"/>
</dbReference>
<accession>A0A395LY77</accession>
<dbReference type="SUPFAM" id="SSF55781">
    <property type="entry name" value="GAF domain-like"/>
    <property type="match status" value="1"/>
</dbReference>
<dbReference type="Gene3D" id="3.30.450.40">
    <property type="match status" value="1"/>
</dbReference>
<dbReference type="EMBL" id="PHFL01000064">
    <property type="protein sequence ID" value="RFM23500.1"/>
    <property type="molecule type" value="Genomic_DNA"/>
</dbReference>
<feature type="domain" description="HD-GYP" evidence="1">
    <location>
        <begin position="347"/>
        <end position="443"/>
    </location>
</feature>
<proteinExistence type="predicted"/>
<dbReference type="SUPFAM" id="SSF109604">
    <property type="entry name" value="HD-domain/PDEase-like"/>
    <property type="match status" value="2"/>
</dbReference>
<evidence type="ECO:0000259" key="1">
    <source>
        <dbReference type="PROSITE" id="PS51832"/>
    </source>
</evidence>
<dbReference type="SMART" id="SM00065">
    <property type="entry name" value="GAF"/>
    <property type="match status" value="1"/>
</dbReference>
<evidence type="ECO:0000313" key="2">
    <source>
        <dbReference type="EMBL" id="RFM23500.1"/>
    </source>
</evidence>
<dbReference type="Pfam" id="PF13487">
    <property type="entry name" value="HD_5"/>
    <property type="match status" value="1"/>
</dbReference>
<gene>
    <name evidence="2" type="ORF">D0433_10605</name>
</gene>
<dbReference type="InterPro" id="IPR037522">
    <property type="entry name" value="HD_GYP_dom"/>
</dbReference>
<organism evidence="2 3">
    <name type="scientific">Candidatus Thermochlorobacter aerophilus</name>
    <dbReference type="NCBI Taxonomy" id="1868324"/>
    <lineage>
        <taxon>Bacteria</taxon>
        <taxon>Pseudomonadati</taxon>
        <taxon>Chlorobiota</taxon>
        <taxon>Chlorobiia</taxon>
        <taxon>Chlorobiales</taxon>
        <taxon>Candidatus Thermochlorobacteriaceae</taxon>
        <taxon>Candidatus Thermochlorobacter</taxon>
    </lineage>
</organism>
<dbReference type="CDD" id="cd00077">
    <property type="entry name" value="HDc"/>
    <property type="match status" value="2"/>
</dbReference>
<comment type="caution">
    <text evidence="2">The sequence shown here is derived from an EMBL/GenBank/DDBJ whole genome shotgun (WGS) entry which is preliminary data.</text>
</comment>
<dbReference type="InterPro" id="IPR029016">
    <property type="entry name" value="GAF-like_dom_sf"/>
</dbReference>
<evidence type="ECO:0000313" key="3">
    <source>
        <dbReference type="Proteomes" id="UP000266389"/>
    </source>
</evidence>
<sequence length="674" mass="77667">MDARKILIFDRVGLPTEAIQDGLKKMHYAFEYFSPRQSEQHLKTLGTSFHLTPILMLVDITTLHRIKEIIPASLAKMFALAAVGLPEEFEAFGDFGTLVYRHHLIDVLEIPISSLRFELLLQRTQAHFQEQERQRLLRRELSEQREELEKLKDIGIALSSEQDITRLLEMILSISMEITGADAGSLYIIEEIPGIEFNRDNYFANKQLRFKLAQNISREVPFKEWTMPITPNSIVGYAAISGEPLNIPDVYHLPDHAPYSFGGRAFDLSINYRTKSMLTVPMLNRDKETIGVIQLINKKPDFRVVLPDPQEAIDYIIPFTRKDESFIYALASQAAVAYENRLLYDSIRNLFEGFIRASITAIEARDPTTSGHSERVAILTIGLAEAVDRMETGIYKDVKFSKRDLEEIRYASLLHDFGKIGVREHVLVKAKKLYDHEMRAIKERYALIRKAIELKYTKQKLFYLLERTRAEVEPQLRRLDQEMAEKLAELDSFLEFIIKANEPTVLRSEGFGKLKEIQSKVFIYSEDEVYPYLSESEASRLAISKGSLDEHERREIESHVTHTFNFLKNIPWTNDLRRVPEIAYAHHEKLDGSGYPRKIKAEAIPLQARMMTISDIYDALTAQDRPYKPAVPVEKALDILHYEVKSGKIDGELFNIFVEARIFEKVLPMVPQLS</sequence>
<dbReference type="AlphaFoldDB" id="A0A395LY77"/>
<feature type="domain" description="HD-GYP" evidence="1">
    <location>
        <begin position="465"/>
        <end position="672"/>
    </location>
</feature>
<dbReference type="SMART" id="SM00471">
    <property type="entry name" value="HDc"/>
    <property type="match status" value="1"/>
</dbReference>
<name>A0A395LY77_9BACT</name>
<dbReference type="Pfam" id="PF01590">
    <property type="entry name" value="GAF"/>
    <property type="match status" value="1"/>
</dbReference>
<protein>
    <submittedName>
        <fullName evidence="2">GAF domain-containing protein</fullName>
    </submittedName>
</protein>
<dbReference type="Gene3D" id="1.10.3210.10">
    <property type="entry name" value="Hypothetical protein af1432"/>
    <property type="match status" value="2"/>
</dbReference>
<dbReference type="PANTHER" id="PTHR43155:SF2">
    <property type="entry name" value="CYCLIC DI-GMP PHOSPHODIESTERASE PA4108"/>
    <property type="match status" value="1"/>
</dbReference>
<dbReference type="Pfam" id="PF01966">
    <property type="entry name" value="HD"/>
    <property type="match status" value="1"/>
</dbReference>
<dbReference type="PANTHER" id="PTHR43155">
    <property type="entry name" value="CYCLIC DI-GMP PHOSPHODIESTERASE PA4108-RELATED"/>
    <property type="match status" value="1"/>
</dbReference>